<proteinExistence type="predicted"/>
<dbReference type="SUPFAM" id="SSF141072">
    <property type="entry name" value="CalX-like"/>
    <property type="match status" value="2"/>
</dbReference>
<dbReference type="Gene3D" id="2.60.40.2030">
    <property type="match status" value="1"/>
</dbReference>
<dbReference type="InterPro" id="IPR050971">
    <property type="entry name" value="Cadherin-domain_protein"/>
</dbReference>
<dbReference type="PROSITE" id="PS50234">
    <property type="entry name" value="VWFA"/>
    <property type="match status" value="1"/>
</dbReference>
<keyword evidence="4" id="KW-0106">Calcium</keyword>
<dbReference type="InterPro" id="IPR010221">
    <property type="entry name" value="VCBS_dom"/>
</dbReference>
<feature type="region of interest" description="Disordered" evidence="8">
    <location>
        <begin position="5602"/>
        <end position="5628"/>
    </location>
</feature>
<gene>
    <name evidence="12" type="ORF">QWZ16_10330</name>
</gene>
<keyword evidence="5" id="KW-0130">Cell adhesion</keyword>
<dbReference type="Pfam" id="PF17803">
    <property type="entry name" value="Cadherin_4"/>
    <property type="match status" value="28"/>
</dbReference>
<dbReference type="InterPro" id="IPR041690">
    <property type="entry name" value="Cadherin_5"/>
</dbReference>
<dbReference type="PANTHER" id="PTHR24025:SF23">
    <property type="entry name" value="NEURAL-CADHERIN"/>
    <property type="match status" value="1"/>
</dbReference>
<name>A0ABT8BSY8_9VIBR</name>
<dbReference type="InterPro" id="IPR002035">
    <property type="entry name" value="VWF_A"/>
</dbReference>
<accession>A0ABT8BSY8</accession>
<organism evidence="12 13">
    <name type="scientific">Vibrio ostreicida</name>
    <dbReference type="NCBI Taxonomy" id="526588"/>
    <lineage>
        <taxon>Bacteria</taxon>
        <taxon>Pseudomonadati</taxon>
        <taxon>Pseudomonadota</taxon>
        <taxon>Gammaproteobacteria</taxon>
        <taxon>Vibrionales</taxon>
        <taxon>Vibrionaceae</taxon>
        <taxon>Vibrio</taxon>
    </lineage>
</organism>
<evidence type="ECO:0000256" key="1">
    <source>
        <dbReference type="ARBA" id="ARBA00004370"/>
    </source>
</evidence>
<evidence type="ECO:0000256" key="5">
    <source>
        <dbReference type="ARBA" id="ARBA00022889"/>
    </source>
</evidence>
<evidence type="ECO:0000256" key="2">
    <source>
        <dbReference type="ARBA" id="ARBA00022692"/>
    </source>
</evidence>
<dbReference type="NCBIfam" id="TIGR01965">
    <property type="entry name" value="VCBS_repeat"/>
    <property type="match status" value="30"/>
</dbReference>
<keyword evidence="7" id="KW-0472">Membrane</keyword>
<feature type="domain" description="PA14" evidence="11">
    <location>
        <begin position="4669"/>
        <end position="4829"/>
    </location>
</feature>
<dbReference type="PROSITE" id="PS51820">
    <property type="entry name" value="PA14"/>
    <property type="match status" value="1"/>
</dbReference>
<protein>
    <submittedName>
        <fullName evidence="12">VCBS domain-containing protein</fullName>
    </submittedName>
</protein>
<sequence>MGFGAYVVLGNLAGSETIAIDENGNVRILNENDSPNLGEVVLSMEENNPDFVDVGLVGDNDDITDITSEIDQIFAALEQGQDPTQLGDDFATAAGSQISSSPDDLSSVERTGEETIASTDFVTQGLEQIGISRTQSITLLEQYQVFQQSLALEASNFSPSGDDFSVILAEDTSVSGLVVATDPNSEDVLTYNLDSVAANGSVTINSETGAWEYTPNVNYNGPDSFTVRVEDGNGGVDTVSVNIEVTAVNDAPIADSKQETLFEDTIVSGSLAASDVDLPSNESLIFTTQSDIAGFTLNPDGIYTFDASSYDSLAEGEQRVIEIPITVSDELGLTDTSILTVTITGTNDAASVSSASVTLTESDTALSTGGTLTATDVDNPDNQFNANTHVGEYGTFAIDANGVWTFTANSAFNELNVGDHVNETFNVSSVDGTLSTVTVTIQGTNDAASVSSASVTLTESDAALSTGGTLTATDVDNPDNQFTANTHVGEYGTFAIHANGAWTFTANSAFDELNVGDHVNETFNVSSVDGTLSTVTVTIQGTNDAASVSSASVTLTESDAALSTGGTLTATDVDNPDNQFNANTLTGEYGTFAIDANGAWTFTANSAFDELNVGDQVQETFAVTSIDGTASSVTVTIQGTNDAASVSSASVTLTESDAALSTGGTLTATDVDNPDNQFTANTHVGEYGTFAIDANGAWTFTANSAFDELNVGQQVQETFAVTSIAGTASSVTVTIQGTNDAASVSSASVTLTESDAALSTGGTLTATDVDNPDNQFTANTHVGEYGTFAIDANGAWTFTANSAFDELNVGDQVQETFAVTSIDGTASSVTVTIQGTNDAASVSSASVTLTESDAALSTGGTLTATDVDNPDNQFTANTHVGEYGTFAIDANGAWTFTANSAFNELNVGDQVQETFNVSSVDGTLSTVTVTIQGTNDAASVSSASVTLTESDTALSTGGTLTATDVDNPDNQFTANTHVGEYGTFAIDANGAWTFTANSAFNELNVGDQVQETFNVSSVDGTLSTVTVTIQGTNDAASVSSASVTLTESDTALSTGGTLTATDVDNPDNQFNANTHVGEYGTFAIDANGVWTFTANSAFNELNVGDHVNETFNVSSVDGTLSTVTVTIQGTNDAASVSSASVTLTESDAALSTGGTLTATDVDNPDNQFTANTHVGEYGTFAIDANGAWTFTANSAFDELNVGDQVQETFAVTSIDGTASSVTVTIQGTNDAASVSSASVTLTESDAALSTGGTLTATDVDNPDNQFTANTHVGEYGTFAIDANGAWTFTANSAFDELNVGQQVQETFAVTSIDGTASSVTVTIQGTNDAASVSSASVTLTESDAALSTGGTLTATDVDNPDNQFTANTHVGEYGTFAIDANGAWTFTANSAFDELNVGDQVQETFAVTSIDGTASSVTVTIQGTNDAASVSSASVTLTESDAALSTGGTLTATDVDNPDNQFTANTHVGEYGTFAIDANGAWTFTANSAFNELNVGDQVQETFNVSSVDGTLSTVTVTIQGTNDAASVSSASVTLTESDTALSTGGTLTATDVDNPDNQFTANTHVGEYGTFAIDANGAWTFTANSAFNELNVGDQVQETFNVSSVDGTLSTVTVTIQGTNDAASVSSASVTLTESDTALSTGGTLTATDVDNPDNQFNANTHVGEYGTFAIDANGVWTFTANSAFNELNVGDHVNETFNVSSVDGTLSTVTVTIQGTNDAASVSSASVTLTESDAALSTGGTLTATDVDNPDNQFTANTHVGEYGTFAIDANGAWTFTANSAFDELNVGDQVQETFAVTSIDGTASSVTVTIQGTNDAASVSSASVTLTESDAALSTGGTLTATDVDNPDNQFTANTHVGEYGTFAIDANGAWTFTANSAFDELNVGQQVQETFAVTSIDGTASSVTVTIQGTNDAASVSSASVTLTESDAALSTGGTLTATDVDNPDNQFTANTHVGEYGTFAIDANGAWTFTANSAFDELNVGDQVQETFAVTSIDGTASSVTVTIQGTNDAASVSSASVTLTESDAALSTGGTLTATDVDNPDNQFTANTHVGEYGTFAIDANGAWTFTANSAFNELNVGDQVQETFNVSSVDGTLSTVTVTIQGTNDAASVSSASVTLTESDTALSTGGTLTATDVDNPDNQFTANTHVGEYGTFAIDANGAWTFTANSAFNELNVGDQVQETFNVSSVDGTLSTVTVTIQGTNDAASVSSASVTLTESDTALSTGGTLTATDVDNPDNQFNANTHVGEYGTFAIDANGVWTFTANSAFNELNVGDHVNETFNVSSVDGTLSTVTVTIQGTNDAASVSSASVTLTESDAALSTGGTLTATDVDNPDNQFTANTHVGEYGTFAIDANGAWTFTANSAFDELNVGDQVQETFAVTSIDGTASSVTVTIQGTNDAASVSSASVTLTESDAALSTGGTLTATDVDNPDNQFTANTHVGEYGTFAIHANGAWTFTANSAFDELNVGDHVNETFNVSSVDGTLSTVTVTIQGTNDAASVSSASVTLTESDAALSTGGTLTATDVDNPDNQFNANTLTGEYGTFAIDANGAWTFTANSAFDELNVGDQVQETFAVTSIDGTASSVTVTIQGTNDAASVSSASVTLTESDAALSTGGTLTATDVDNPDNQFTANTHVGEYGTFAIDANGAWTFTANSAFDELNVGQQVQETFAVTSIDGTASSVTVTIQGTNDAASVSSASVTLTESDAALSTGGTLTATDVDNPDNQFTANTHVGEYGTFAIDANGAWTFTANSAFDELNVGDQVQETFAVTSIDGTASSVTVTIQGTNDAASVSSASVTLTESDAALSTGGTLTATDVDNPDNQFTANTHVGEYGTFAIDANGAWTFTANSAFNELNVGDQVQETFNVSSVDGTLSTVTVTIQGTNDAASVSSASVTLTESDTALSTGGTLTATDVDNPDNQFTANTHVGEYGTFAIDANGAWTFTANSAFNELNVGDQVQETFNVSSVDGTLSTVTVTIQGTNDAASVSSASVTLTESDTALSTGGTLTATDVDNPDNQFNANTHVGEYGTFAIDANGAWTFTANSAFDELNVGQQVQETFAVTSIDGTASSVTVTIQGSNDGPIATDDSYTQTIETVLLTESFENMASPDRWTVVTKDPSGVWEMSNGLEIERDGLIVDASDGDFYAELDPHRNTAITTQLDTSTHERIRVEFDYNPRQDGNSSSDMTLTVGTITVTLHADGSVSSDEGEHVSITGPDANGWYQVTGEFSAPGGTTALGFAGDGASDSYGAFIDNIIVTGINPIVLTTEEDTAFTIDASTLLSNDFDVEGNRLSIVSVQGTSETHGTVSLVNGNVVFSPDANFTGEASFEYQISDGHGGFDTATATVNVTPVNDAPVFVEDGIPIADGVAISTLTKEGQAISGKVPALDVDGDDLTFSVEQPQNGSVTIQADGEWTYTPIPQFNGDDSFVVRVFDGKGGTDEITINANVLAVAEMSITAGDPATEGDNSYLSFVIGLDEQVSENVALNIHLGGFGDTASKGIDYEDSIYVKDGAGYRVLSEQELSELTIATGTEQLELFVKVKDDSLLEVSETMTFAVSTTSGFVQNPSVSTNASIIDETSPVDQDLVTATLSGPNDVFEGEATTDFTIQLTEPVPEDSVVKLEYSYINADNQDIVEILEVNIGQGESSATFNVNTVQDNTYEQGQAFTVRVSSIESGGQNVFEALDTSSAEQSVVINDSKDNGPESEDFSANIASTGRTQIVFDHHSEPNRDHISDVEDDASGQQIGVVISELPQHGTLFYNGVAITSSDLYSESGDRNGRVFDPDFIEYQPNSEAQGFVLGLHNAKDDQPLDQPDQGPSQVDFYNWGTKVDGATRVLDLGSNDKVTITSSGGDLTQYRGDSRANHVGHGIGIGGNQGINQGESLSIDFESRPAGSVTLGLDGVGGYFEQDLGNNNESVVVVTVSFIGGSETFEYQKPSSGNADLFHELTIPSDGFSIPDGAEITSIELSTSGPGNWELRYIETEISDSFDYRAVDSDGNVSNVSTVNLVEANEAPVAVDDPQGFNVSLGSFNQGSWLSDAATMTASYQGADREITTVGEKRGVSGHENGGIREQIQFNREDGQSEKLEINLTKSATTFSFEVSNLYQNEGGANNHEQGKWVAYLDGVAVASDTFVANTGNSTGTYSIDLDGKAFDSVVFESLDFVNTPARGNDSSDFFLTGFKAENVAGAYAVNQGAELKIPVSELLANDSDADNDAIRITYVFGEQHGEARIENGVVYFDLDDNFVGNTEFHYQITDDNGGFSEASVAVIVNPAPAPSSVDGLSLLSSSVEEGDNLVYKVTLDGSTLKEVRFEVLFGDSNSDTADSSDVDLSEAQFTNGVTFDSQTKEVVVPVGVKDFSILIPTLSDGMYEAISESYSLSVGGESAVGLIEDVDGVPAVTGITSADSNVSEGETATFNVELSHPSNQTVSYEWGLKSGSAQLGTDFTDNVTFTHGVVAEGGQLRVPAGVTTFTISVSTLDDTLDEFSESFTIEVGGQSGSALIIDNDASPEATNAHVIGQEDSTIIFHWDDFNTSDSDSSPLSVVITSEPAAGQLYVYDGSSWVELTSDVIGLGYSVSQAQIEANELIFVPVSNASSTSSLDEIDAPTGNQLPDYAEFDYFAFDGVNKSSLATMSVDITPDTDAARLIIETPNVEVSQGLKLEQWNDLNLPYNSGNGVDPNTLEQAIENAGAPTSVEVVQNPDFANQHAPHITNVSSKLSGLIYLEAGEGYTFSGQSDDSFRLEVGGETLVSQTWGDGGTYQSSEFVASVTGWYSMTAFHDNEAGPSSLSINIAVGGNSALALNASNFDVVPDVSMLDGKMNLGNAVEHASGEGGYVPVFDTNEGLESTFIHTSNIATQLGDRDGSETLTLILSGLPEGSVVKFGDSELMVGNNREVDVSEWLSLGGTVNTLLDGLMIKVDQPDTYQVVVRAISDERDGDSPHEVTGEFELTVYPVQYAPTVEDETVRLSEEGLNKGLTDNDGLDGQDTTDNTVVSGRLTLNDENGDDMAVSLGLPSETLFSGNALITWVLSEDKQTLEGVANLDGDLNTPDEVAIRASVNDLGDYDIELLAPVKHGRADGEDVEQFDIPVVVSDGSSSGHSTITVGIEDDSPESQRVHHDVSSSTKVGANVQFILDVSGSMSGSAGNGKSRLQVMKESAVQLLRQYESLGETRVQIVTFNSSSSTHYMNGSFWLSVPAAIDVIENGLRASGGTDFDDAIWTANVRWDENQSDQVYNGNNVSYFLSDGKPTGSDWRNPNNIDGTEEGWWIEHLAENKVTALAYGIGNDISAQELNPVAYDGYHQENTNAVIVPDVSQLPPILLQSAVEPVTGDLLAGREGADGAFISHITFSDVSFSFDGTTITSSALTDRVSYEFDPTTNTLSIFVDSKHSLVIDLDDGRYEFFGASDNKPVGLDFYYTIQDNDGDTSDSLLSFSIDGVNVIPDIKSEGDVVDHVRLNYFGHPAEQLLWSQSPAGHDNQLVSGHKQGLVVDVGQAGDDVFLGSGDDTIYLGDSHASGDSYANTELANTNMQIFASGSDMEHIQNSNDGEDSALSSSQFSAAHIDIGHSGGGNDHVYGQGGVDIMFGGSGNDALDGGEGNDGIRGGSGDDRLSGGQGNDILIGGLGDDILTGGEDTDIFKYVDQGSGIRDGESDVIADFTTGQDKIDLSELLHTDADDTVDSLLQQQKVSIALEGGDDSSNADLKLTITDGENLQEVVLQDAAAQYSNYISDGSITNESAILNDLLKVYDSNSH</sequence>
<dbReference type="Pfam" id="PF17892">
    <property type="entry name" value="Cadherin_5"/>
    <property type="match status" value="2"/>
</dbReference>
<comment type="caution">
    <text evidence="12">The sequence shown here is derived from an EMBL/GenBank/DDBJ whole genome shotgun (WGS) entry which is preliminary data.</text>
</comment>
<dbReference type="EMBL" id="JAUFQC010000001">
    <property type="protein sequence ID" value="MDN3610096.1"/>
    <property type="molecule type" value="Genomic_DNA"/>
</dbReference>
<dbReference type="InterPro" id="IPR036465">
    <property type="entry name" value="vWFA_dom_sf"/>
</dbReference>
<dbReference type="SUPFAM" id="SSF53300">
    <property type="entry name" value="vWA-like"/>
    <property type="match status" value="1"/>
</dbReference>
<dbReference type="PANTHER" id="PTHR24025">
    <property type="entry name" value="DESMOGLEIN FAMILY MEMBER"/>
    <property type="match status" value="1"/>
</dbReference>
<dbReference type="InterPro" id="IPR011049">
    <property type="entry name" value="Serralysin-like_metalloprot_C"/>
</dbReference>
<keyword evidence="13" id="KW-1185">Reference proteome</keyword>
<dbReference type="PROSITE" id="PS50268">
    <property type="entry name" value="CADHERIN_2"/>
    <property type="match status" value="2"/>
</dbReference>
<keyword evidence="6" id="KW-1133">Transmembrane helix</keyword>
<evidence type="ECO:0000256" key="3">
    <source>
        <dbReference type="ARBA" id="ARBA00022737"/>
    </source>
</evidence>
<dbReference type="InterPro" id="IPR040853">
    <property type="entry name" value="RapA2_cadherin-like"/>
</dbReference>
<dbReference type="Pfam" id="PF13519">
    <property type="entry name" value="VWA_2"/>
    <property type="match status" value="1"/>
</dbReference>
<dbReference type="SMART" id="SM00327">
    <property type="entry name" value="VWA"/>
    <property type="match status" value="1"/>
</dbReference>
<reference evidence="13" key="1">
    <citation type="journal article" date="2019" name="Int. J. Syst. Evol. Microbiol.">
        <title>The Global Catalogue of Microorganisms (GCM) 10K type strain sequencing project: providing services to taxonomists for standard genome sequencing and annotation.</title>
        <authorList>
            <consortium name="The Broad Institute Genomics Platform"/>
            <consortium name="The Broad Institute Genome Sequencing Center for Infectious Disease"/>
            <person name="Wu L."/>
            <person name="Ma J."/>
        </authorList>
    </citation>
    <scope>NUCLEOTIDE SEQUENCE [LARGE SCALE GENOMIC DNA]</scope>
    <source>
        <strain evidence="13">CECT 7398</strain>
    </source>
</reference>
<dbReference type="Proteomes" id="UP001238540">
    <property type="component" value="Unassembled WGS sequence"/>
</dbReference>
<feature type="domain" description="VWFA" evidence="9">
    <location>
        <begin position="5145"/>
        <end position="5341"/>
    </location>
</feature>
<feature type="domain" description="Cadherin" evidence="10">
    <location>
        <begin position="259"/>
        <end position="353"/>
    </location>
</feature>
<keyword evidence="3" id="KW-0677">Repeat</keyword>
<evidence type="ECO:0000313" key="12">
    <source>
        <dbReference type="EMBL" id="MDN3610096.1"/>
    </source>
</evidence>
<dbReference type="RefSeq" id="WP_290311791.1">
    <property type="nucleotide sequence ID" value="NZ_JAUFQC010000001.1"/>
</dbReference>
<dbReference type="Pfam" id="PF00353">
    <property type="entry name" value="HemolysinCabind"/>
    <property type="match status" value="2"/>
</dbReference>
<evidence type="ECO:0000256" key="8">
    <source>
        <dbReference type="SAM" id="MobiDB-lite"/>
    </source>
</evidence>
<dbReference type="InterPro" id="IPR001343">
    <property type="entry name" value="Hemolysn_Ca-bd"/>
</dbReference>
<dbReference type="Pfam" id="PF17963">
    <property type="entry name" value="Big_9"/>
    <property type="match status" value="2"/>
</dbReference>
<evidence type="ECO:0000259" key="9">
    <source>
        <dbReference type="PROSITE" id="PS50234"/>
    </source>
</evidence>
<evidence type="ECO:0000259" key="11">
    <source>
        <dbReference type="PROSITE" id="PS51820"/>
    </source>
</evidence>
<dbReference type="CDD" id="cd11304">
    <property type="entry name" value="Cadherin_repeat"/>
    <property type="match status" value="1"/>
</dbReference>
<feature type="domain" description="Cadherin" evidence="10">
    <location>
        <begin position="160"/>
        <end position="254"/>
    </location>
</feature>
<dbReference type="NCBIfam" id="NF012211">
    <property type="entry name" value="tand_rpt_95"/>
    <property type="match status" value="4"/>
</dbReference>
<dbReference type="InterPro" id="IPR002126">
    <property type="entry name" value="Cadherin-like_dom"/>
</dbReference>
<dbReference type="InterPro" id="IPR013783">
    <property type="entry name" value="Ig-like_fold"/>
</dbReference>
<dbReference type="Gene3D" id="2.60.40.2810">
    <property type="match status" value="2"/>
</dbReference>
<dbReference type="Gene3D" id="2.60.40.10">
    <property type="entry name" value="Immunoglobulins"/>
    <property type="match status" value="24"/>
</dbReference>
<evidence type="ECO:0000256" key="7">
    <source>
        <dbReference type="ARBA" id="ARBA00023136"/>
    </source>
</evidence>
<feature type="compositionally biased region" description="Gly residues" evidence="8">
    <location>
        <begin position="5610"/>
        <end position="5620"/>
    </location>
</feature>
<dbReference type="SUPFAM" id="SSF51120">
    <property type="entry name" value="beta-Roll"/>
    <property type="match status" value="1"/>
</dbReference>
<dbReference type="PRINTS" id="PR00313">
    <property type="entry name" value="CABNDNGRPT"/>
</dbReference>
<dbReference type="InterPro" id="IPR037524">
    <property type="entry name" value="PA14/GLEYA"/>
</dbReference>
<dbReference type="Gene3D" id="2.60.40.3440">
    <property type="match status" value="2"/>
</dbReference>
<evidence type="ECO:0000313" key="13">
    <source>
        <dbReference type="Proteomes" id="UP001238540"/>
    </source>
</evidence>
<keyword evidence="2" id="KW-0812">Transmembrane</keyword>
<dbReference type="SMART" id="SM00112">
    <property type="entry name" value="CA"/>
    <property type="match status" value="15"/>
</dbReference>
<dbReference type="InterPro" id="IPR018511">
    <property type="entry name" value="Hemolysin-typ_Ca-bd_CS"/>
</dbReference>
<evidence type="ECO:0000256" key="4">
    <source>
        <dbReference type="ARBA" id="ARBA00022837"/>
    </source>
</evidence>
<evidence type="ECO:0000259" key="10">
    <source>
        <dbReference type="PROSITE" id="PS50268"/>
    </source>
</evidence>
<dbReference type="InterPro" id="IPR038081">
    <property type="entry name" value="CalX-like_sf"/>
</dbReference>
<dbReference type="PROSITE" id="PS00330">
    <property type="entry name" value="HEMOLYSIN_CALCIUM"/>
    <property type="match status" value="3"/>
</dbReference>
<dbReference type="CDD" id="cd00198">
    <property type="entry name" value="vWFA"/>
    <property type="match status" value="1"/>
</dbReference>
<evidence type="ECO:0000256" key="6">
    <source>
        <dbReference type="ARBA" id="ARBA00022989"/>
    </source>
</evidence>
<comment type="subcellular location">
    <subcellularLocation>
        <location evidence="1">Membrane</location>
    </subcellularLocation>
</comment>